<evidence type="ECO:0000313" key="1">
    <source>
        <dbReference type="EMBL" id="SCM73547.1"/>
    </source>
</evidence>
<gene>
    <name evidence="1" type="ORF">KL86DES1_21363</name>
</gene>
<dbReference type="EMBL" id="FMJC01000002">
    <property type="protein sequence ID" value="SCM73547.1"/>
    <property type="molecule type" value="Genomic_DNA"/>
</dbReference>
<reference evidence="1" key="1">
    <citation type="submission" date="2016-08" db="EMBL/GenBank/DDBJ databases">
        <authorList>
            <person name="Seilhamer J.J."/>
        </authorList>
    </citation>
    <scope>NUCLEOTIDE SEQUENCE</scope>
    <source>
        <strain evidence="1">86-1</strain>
    </source>
</reference>
<accession>A0A212L7U3</accession>
<dbReference type="AlphaFoldDB" id="A0A212L7U3"/>
<protein>
    <submittedName>
        <fullName evidence="1">Uncharacterized protein</fullName>
    </submittedName>
</protein>
<proteinExistence type="predicted"/>
<name>A0A212L7U3_9BACT</name>
<sequence length="63" mass="7088">MRSLIFIKIKEHKGKNRDSRGVSADYTASRKPKILNVVSVNIGRTGFVFCDLVELAHKACVNR</sequence>
<organism evidence="1">
    <name type="scientific">uncultured Desulfovibrio sp</name>
    <dbReference type="NCBI Taxonomy" id="167968"/>
    <lineage>
        <taxon>Bacteria</taxon>
        <taxon>Pseudomonadati</taxon>
        <taxon>Thermodesulfobacteriota</taxon>
        <taxon>Desulfovibrionia</taxon>
        <taxon>Desulfovibrionales</taxon>
        <taxon>Desulfovibrionaceae</taxon>
        <taxon>Desulfovibrio</taxon>
        <taxon>environmental samples</taxon>
    </lineage>
</organism>